<protein>
    <submittedName>
        <fullName evidence="7">GH12463</fullName>
    </submittedName>
</protein>
<sequence length="102" mass="11249">MANKSQVPLSAEDLDWIQLRQDLGPVVEIETTKERLVRKIKENPLVPIGCLATTAALSAGLYNFRTGNRKMSQLMMRTRIAAQGFTVVALIVGVAMTYGDKK</sequence>
<keyword evidence="4 5" id="KW-0472">Membrane</keyword>
<evidence type="ECO:0000256" key="2">
    <source>
        <dbReference type="ARBA" id="ARBA00022692"/>
    </source>
</evidence>
<evidence type="ECO:0000256" key="5">
    <source>
        <dbReference type="SAM" id="Phobius"/>
    </source>
</evidence>
<dbReference type="Pfam" id="PF04588">
    <property type="entry name" value="HIG_1_N"/>
    <property type="match status" value="1"/>
</dbReference>
<comment type="subcellular location">
    <subcellularLocation>
        <location evidence="1">Mitochondrion membrane</location>
    </subcellularLocation>
</comment>
<dbReference type="Gene3D" id="6.10.140.1320">
    <property type="match status" value="1"/>
</dbReference>
<dbReference type="eggNOG" id="KOG4431">
    <property type="taxonomic scope" value="Eukaryota"/>
</dbReference>
<evidence type="ECO:0000259" key="6">
    <source>
        <dbReference type="PROSITE" id="PS51503"/>
    </source>
</evidence>
<evidence type="ECO:0000313" key="7">
    <source>
        <dbReference type="EMBL" id="EDV99677.1"/>
    </source>
</evidence>
<dbReference type="OrthoDB" id="6604018at2759"/>
<proteinExistence type="predicted"/>
<dbReference type="EMBL" id="CH916370">
    <property type="protein sequence ID" value="EDV99677.1"/>
    <property type="molecule type" value="Genomic_DNA"/>
</dbReference>
<gene>
    <name evidence="7" type="primary">Dgri\GH12463</name>
    <name evidence="7" type="ORF">Dgri_GH12463</name>
</gene>
<name>B4JJC5_DROGR</name>
<feature type="transmembrane region" description="Helical" evidence="5">
    <location>
        <begin position="45"/>
        <end position="64"/>
    </location>
</feature>
<dbReference type="FunCoup" id="B4JJC5">
    <property type="interactions" value="388"/>
</dbReference>
<feature type="transmembrane region" description="Helical" evidence="5">
    <location>
        <begin position="80"/>
        <end position="99"/>
    </location>
</feature>
<dbReference type="KEGG" id="dgr:6565363"/>
<dbReference type="PANTHER" id="PTHR12297">
    <property type="entry name" value="HYPOXIA-INDUCBILE GENE 1 HIG1 -RELATED"/>
    <property type="match status" value="1"/>
</dbReference>
<dbReference type="Proteomes" id="UP000001070">
    <property type="component" value="Unassembled WGS sequence"/>
</dbReference>
<keyword evidence="3 5" id="KW-1133">Transmembrane helix</keyword>
<evidence type="ECO:0000256" key="1">
    <source>
        <dbReference type="ARBA" id="ARBA00004325"/>
    </source>
</evidence>
<accession>B4JJC5</accession>
<dbReference type="GO" id="GO:0097250">
    <property type="term" value="P:mitochondrial respirasome assembly"/>
    <property type="evidence" value="ECO:0007669"/>
    <property type="project" value="TreeGrafter"/>
</dbReference>
<dbReference type="PANTHER" id="PTHR12297:SF18">
    <property type="entry name" value="HIG1 DOMAIN FAMILY MEMBER 2A"/>
    <property type="match status" value="1"/>
</dbReference>
<dbReference type="PROSITE" id="PS51503">
    <property type="entry name" value="HIG1"/>
    <property type="match status" value="1"/>
</dbReference>
<dbReference type="OMA" id="MSQIMMR"/>
<dbReference type="InterPro" id="IPR007667">
    <property type="entry name" value="Hypoxia_induced_domain"/>
</dbReference>
<dbReference type="HOGENOM" id="CLU_087356_5_0_1"/>
<dbReference type="InterPro" id="IPR050355">
    <property type="entry name" value="RCF1"/>
</dbReference>
<dbReference type="STRING" id="7222.B4JJC5"/>
<evidence type="ECO:0000256" key="3">
    <source>
        <dbReference type="ARBA" id="ARBA00022989"/>
    </source>
</evidence>
<dbReference type="AlphaFoldDB" id="B4JJC5"/>
<organism evidence="8">
    <name type="scientific">Drosophila grimshawi</name>
    <name type="common">Hawaiian fruit fly</name>
    <name type="synonym">Idiomyia grimshawi</name>
    <dbReference type="NCBI Taxonomy" id="7222"/>
    <lineage>
        <taxon>Eukaryota</taxon>
        <taxon>Metazoa</taxon>
        <taxon>Ecdysozoa</taxon>
        <taxon>Arthropoda</taxon>
        <taxon>Hexapoda</taxon>
        <taxon>Insecta</taxon>
        <taxon>Pterygota</taxon>
        <taxon>Neoptera</taxon>
        <taxon>Endopterygota</taxon>
        <taxon>Diptera</taxon>
        <taxon>Brachycera</taxon>
        <taxon>Muscomorpha</taxon>
        <taxon>Ephydroidea</taxon>
        <taxon>Drosophilidae</taxon>
        <taxon>Drosophila</taxon>
        <taxon>Hawaiian Drosophila</taxon>
    </lineage>
</organism>
<evidence type="ECO:0000313" key="8">
    <source>
        <dbReference type="Proteomes" id="UP000001070"/>
    </source>
</evidence>
<keyword evidence="2 5" id="KW-0812">Transmembrane</keyword>
<dbReference type="PhylomeDB" id="B4JJC5"/>
<dbReference type="InParanoid" id="B4JJC5"/>
<dbReference type="GO" id="GO:0031966">
    <property type="term" value="C:mitochondrial membrane"/>
    <property type="evidence" value="ECO:0007669"/>
    <property type="project" value="UniProtKB-SubCell"/>
</dbReference>
<reference evidence="7 8" key="1">
    <citation type="journal article" date="2007" name="Nature">
        <title>Evolution of genes and genomes on the Drosophila phylogeny.</title>
        <authorList>
            <consortium name="Drosophila 12 Genomes Consortium"/>
            <person name="Clark A.G."/>
            <person name="Eisen M.B."/>
            <person name="Smith D.R."/>
            <person name="Bergman C.M."/>
            <person name="Oliver B."/>
            <person name="Markow T.A."/>
            <person name="Kaufman T.C."/>
            <person name="Kellis M."/>
            <person name="Gelbart W."/>
            <person name="Iyer V.N."/>
            <person name="Pollard D.A."/>
            <person name="Sackton T.B."/>
            <person name="Larracuente A.M."/>
            <person name="Singh N.D."/>
            <person name="Abad J.P."/>
            <person name="Abt D.N."/>
            <person name="Adryan B."/>
            <person name="Aguade M."/>
            <person name="Akashi H."/>
            <person name="Anderson W.W."/>
            <person name="Aquadro C.F."/>
            <person name="Ardell D.H."/>
            <person name="Arguello R."/>
            <person name="Artieri C.G."/>
            <person name="Barbash D.A."/>
            <person name="Barker D."/>
            <person name="Barsanti P."/>
            <person name="Batterham P."/>
            <person name="Batzoglou S."/>
            <person name="Begun D."/>
            <person name="Bhutkar A."/>
            <person name="Blanco E."/>
            <person name="Bosak S.A."/>
            <person name="Bradley R.K."/>
            <person name="Brand A.D."/>
            <person name="Brent M.R."/>
            <person name="Brooks A.N."/>
            <person name="Brown R.H."/>
            <person name="Butlin R.K."/>
            <person name="Caggese C."/>
            <person name="Calvi B.R."/>
            <person name="Bernardo de Carvalho A."/>
            <person name="Caspi A."/>
            <person name="Castrezana S."/>
            <person name="Celniker S.E."/>
            <person name="Chang J.L."/>
            <person name="Chapple C."/>
            <person name="Chatterji S."/>
            <person name="Chinwalla A."/>
            <person name="Civetta A."/>
            <person name="Clifton S.W."/>
            <person name="Comeron J.M."/>
            <person name="Costello J.C."/>
            <person name="Coyne J.A."/>
            <person name="Daub J."/>
            <person name="David R.G."/>
            <person name="Delcher A.L."/>
            <person name="Delehaunty K."/>
            <person name="Do C.B."/>
            <person name="Ebling H."/>
            <person name="Edwards K."/>
            <person name="Eickbush T."/>
            <person name="Evans J.D."/>
            <person name="Filipski A."/>
            <person name="Findeiss S."/>
            <person name="Freyhult E."/>
            <person name="Fulton L."/>
            <person name="Fulton R."/>
            <person name="Garcia A.C."/>
            <person name="Gardiner A."/>
            <person name="Garfield D.A."/>
            <person name="Garvin B.E."/>
            <person name="Gibson G."/>
            <person name="Gilbert D."/>
            <person name="Gnerre S."/>
            <person name="Godfrey J."/>
            <person name="Good R."/>
            <person name="Gotea V."/>
            <person name="Gravely B."/>
            <person name="Greenberg A.J."/>
            <person name="Griffiths-Jones S."/>
            <person name="Gross S."/>
            <person name="Guigo R."/>
            <person name="Gustafson E.A."/>
            <person name="Haerty W."/>
            <person name="Hahn M.W."/>
            <person name="Halligan D.L."/>
            <person name="Halpern A.L."/>
            <person name="Halter G.M."/>
            <person name="Han M.V."/>
            <person name="Heger A."/>
            <person name="Hillier L."/>
            <person name="Hinrichs A.S."/>
            <person name="Holmes I."/>
            <person name="Hoskins R.A."/>
            <person name="Hubisz M.J."/>
            <person name="Hultmark D."/>
            <person name="Huntley M.A."/>
            <person name="Jaffe D.B."/>
            <person name="Jagadeeshan S."/>
            <person name="Jeck W.R."/>
            <person name="Johnson J."/>
            <person name="Jones C.D."/>
            <person name="Jordan W.C."/>
            <person name="Karpen G.H."/>
            <person name="Kataoka E."/>
            <person name="Keightley P.D."/>
            <person name="Kheradpour P."/>
            <person name="Kirkness E.F."/>
            <person name="Koerich L.B."/>
            <person name="Kristiansen K."/>
            <person name="Kudrna D."/>
            <person name="Kulathinal R.J."/>
            <person name="Kumar S."/>
            <person name="Kwok R."/>
            <person name="Lander E."/>
            <person name="Langley C.H."/>
            <person name="Lapoint R."/>
            <person name="Lazzaro B.P."/>
            <person name="Lee S.J."/>
            <person name="Levesque L."/>
            <person name="Li R."/>
            <person name="Lin C.F."/>
            <person name="Lin M.F."/>
            <person name="Lindblad-Toh K."/>
            <person name="Llopart A."/>
            <person name="Long M."/>
            <person name="Low L."/>
            <person name="Lozovsky E."/>
            <person name="Lu J."/>
            <person name="Luo M."/>
            <person name="Machado C.A."/>
            <person name="Makalowski W."/>
            <person name="Marzo M."/>
            <person name="Matsuda M."/>
            <person name="Matzkin L."/>
            <person name="McAllister B."/>
            <person name="McBride C.S."/>
            <person name="McKernan B."/>
            <person name="McKernan K."/>
            <person name="Mendez-Lago M."/>
            <person name="Minx P."/>
            <person name="Mollenhauer M.U."/>
            <person name="Montooth K."/>
            <person name="Mount S.M."/>
            <person name="Mu X."/>
            <person name="Myers E."/>
            <person name="Negre B."/>
            <person name="Newfeld S."/>
            <person name="Nielsen R."/>
            <person name="Noor M.A."/>
            <person name="O'Grady P."/>
            <person name="Pachter L."/>
            <person name="Papaceit M."/>
            <person name="Parisi M.J."/>
            <person name="Parisi M."/>
            <person name="Parts L."/>
            <person name="Pedersen J.S."/>
            <person name="Pesole G."/>
            <person name="Phillippy A.M."/>
            <person name="Ponting C.P."/>
            <person name="Pop M."/>
            <person name="Porcelli D."/>
            <person name="Powell J.R."/>
            <person name="Prohaska S."/>
            <person name="Pruitt K."/>
            <person name="Puig M."/>
            <person name="Quesneville H."/>
            <person name="Ram K.R."/>
            <person name="Rand D."/>
            <person name="Rasmussen M.D."/>
            <person name="Reed L.K."/>
            <person name="Reenan R."/>
            <person name="Reily A."/>
            <person name="Remington K.A."/>
            <person name="Rieger T.T."/>
            <person name="Ritchie M.G."/>
            <person name="Robin C."/>
            <person name="Rogers Y.H."/>
            <person name="Rohde C."/>
            <person name="Rozas J."/>
            <person name="Rubenfield M.J."/>
            <person name="Ruiz A."/>
            <person name="Russo S."/>
            <person name="Salzberg S.L."/>
            <person name="Sanchez-Gracia A."/>
            <person name="Saranga D.J."/>
            <person name="Sato H."/>
            <person name="Schaeffer S.W."/>
            <person name="Schatz M.C."/>
            <person name="Schlenke T."/>
            <person name="Schwartz R."/>
            <person name="Segarra C."/>
            <person name="Singh R.S."/>
            <person name="Sirot L."/>
            <person name="Sirota M."/>
            <person name="Sisneros N.B."/>
            <person name="Smith C.D."/>
            <person name="Smith T.F."/>
            <person name="Spieth J."/>
            <person name="Stage D.E."/>
            <person name="Stark A."/>
            <person name="Stephan W."/>
            <person name="Strausberg R.L."/>
            <person name="Strempel S."/>
            <person name="Sturgill D."/>
            <person name="Sutton G."/>
            <person name="Sutton G.G."/>
            <person name="Tao W."/>
            <person name="Teichmann S."/>
            <person name="Tobari Y.N."/>
            <person name="Tomimura Y."/>
            <person name="Tsolas J.M."/>
            <person name="Valente V.L."/>
            <person name="Venter E."/>
            <person name="Venter J.C."/>
            <person name="Vicario S."/>
            <person name="Vieira F.G."/>
            <person name="Vilella A.J."/>
            <person name="Villasante A."/>
            <person name="Walenz B."/>
            <person name="Wang J."/>
            <person name="Wasserman M."/>
            <person name="Watts T."/>
            <person name="Wilson D."/>
            <person name="Wilson R.K."/>
            <person name="Wing R.A."/>
            <person name="Wolfner M.F."/>
            <person name="Wong A."/>
            <person name="Wong G.K."/>
            <person name="Wu C.I."/>
            <person name="Wu G."/>
            <person name="Yamamoto D."/>
            <person name="Yang H.P."/>
            <person name="Yang S.P."/>
            <person name="Yorke J.A."/>
            <person name="Yoshida K."/>
            <person name="Zdobnov E."/>
            <person name="Zhang P."/>
            <person name="Zhang Y."/>
            <person name="Zimin A.V."/>
            <person name="Baldwin J."/>
            <person name="Abdouelleil A."/>
            <person name="Abdulkadir J."/>
            <person name="Abebe A."/>
            <person name="Abera B."/>
            <person name="Abreu J."/>
            <person name="Acer S.C."/>
            <person name="Aftuck L."/>
            <person name="Alexander A."/>
            <person name="An P."/>
            <person name="Anderson E."/>
            <person name="Anderson S."/>
            <person name="Arachi H."/>
            <person name="Azer M."/>
            <person name="Bachantsang P."/>
            <person name="Barry A."/>
            <person name="Bayul T."/>
            <person name="Berlin A."/>
            <person name="Bessette D."/>
            <person name="Bloom T."/>
            <person name="Blye J."/>
            <person name="Boguslavskiy L."/>
            <person name="Bonnet C."/>
            <person name="Boukhgalter B."/>
            <person name="Bourzgui I."/>
            <person name="Brown A."/>
            <person name="Cahill P."/>
            <person name="Channer S."/>
            <person name="Cheshatsang Y."/>
            <person name="Chuda L."/>
            <person name="Citroen M."/>
            <person name="Collymore A."/>
            <person name="Cooke P."/>
            <person name="Costello M."/>
            <person name="D'Aco K."/>
            <person name="Daza R."/>
            <person name="De Haan G."/>
            <person name="DeGray S."/>
            <person name="DeMaso C."/>
            <person name="Dhargay N."/>
            <person name="Dooley K."/>
            <person name="Dooley E."/>
            <person name="Doricent M."/>
            <person name="Dorje P."/>
            <person name="Dorjee K."/>
            <person name="Dupes A."/>
            <person name="Elong R."/>
            <person name="Falk J."/>
            <person name="Farina A."/>
            <person name="Faro S."/>
            <person name="Ferguson D."/>
            <person name="Fisher S."/>
            <person name="Foley C.D."/>
            <person name="Franke A."/>
            <person name="Friedrich D."/>
            <person name="Gadbois L."/>
            <person name="Gearin G."/>
            <person name="Gearin C.R."/>
            <person name="Giannoukos G."/>
            <person name="Goode T."/>
            <person name="Graham J."/>
            <person name="Grandbois E."/>
            <person name="Grewal S."/>
            <person name="Gyaltsen K."/>
            <person name="Hafez N."/>
            <person name="Hagos B."/>
            <person name="Hall J."/>
            <person name="Henson C."/>
            <person name="Hollinger A."/>
            <person name="Honan T."/>
            <person name="Huard M.D."/>
            <person name="Hughes L."/>
            <person name="Hurhula B."/>
            <person name="Husby M.E."/>
            <person name="Kamat A."/>
            <person name="Kanga B."/>
            <person name="Kashin S."/>
            <person name="Khazanovich D."/>
            <person name="Kisner P."/>
            <person name="Lance K."/>
            <person name="Lara M."/>
            <person name="Lee W."/>
            <person name="Lennon N."/>
            <person name="Letendre F."/>
            <person name="LeVine R."/>
            <person name="Lipovsky A."/>
            <person name="Liu X."/>
            <person name="Liu J."/>
            <person name="Liu S."/>
            <person name="Lokyitsang T."/>
            <person name="Lokyitsang Y."/>
            <person name="Lubonja R."/>
            <person name="Lui A."/>
            <person name="MacDonald P."/>
            <person name="Magnisalis V."/>
            <person name="Maru K."/>
            <person name="Matthews C."/>
            <person name="McCusker W."/>
            <person name="McDonough S."/>
            <person name="Mehta T."/>
            <person name="Meldrim J."/>
            <person name="Meneus L."/>
            <person name="Mihai O."/>
            <person name="Mihalev A."/>
            <person name="Mihova T."/>
            <person name="Mittelman R."/>
            <person name="Mlenga V."/>
            <person name="Montmayeur A."/>
            <person name="Mulrain L."/>
            <person name="Navidi A."/>
            <person name="Naylor J."/>
            <person name="Negash T."/>
            <person name="Nguyen T."/>
            <person name="Nguyen N."/>
            <person name="Nicol R."/>
            <person name="Norbu C."/>
            <person name="Norbu N."/>
            <person name="Novod N."/>
            <person name="O'Neill B."/>
            <person name="Osman S."/>
            <person name="Markiewicz E."/>
            <person name="Oyono O.L."/>
            <person name="Patti C."/>
            <person name="Phunkhang P."/>
            <person name="Pierre F."/>
            <person name="Priest M."/>
            <person name="Raghuraman S."/>
            <person name="Rege F."/>
            <person name="Reyes R."/>
            <person name="Rise C."/>
            <person name="Rogov P."/>
            <person name="Ross K."/>
            <person name="Ryan E."/>
            <person name="Settipalli S."/>
            <person name="Shea T."/>
            <person name="Sherpa N."/>
            <person name="Shi L."/>
            <person name="Shih D."/>
            <person name="Sparrow T."/>
            <person name="Spaulding J."/>
            <person name="Stalker J."/>
            <person name="Stange-Thomann N."/>
            <person name="Stavropoulos S."/>
            <person name="Stone C."/>
            <person name="Strader C."/>
            <person name="Tesfaye S."/>
            <person name="Thomson T."/>
            <person name="Thoulutsang Y."/>
            <person name="Thoulutsang D."/>
            <person name="Topham K."/>
            <person name="Topping I."/>
            <person name="Tsamla T."/>
            <person name="Vassiliev H."/>
            <person name="Vo A."/>
            <person name="Wangchuk T."/>
            <person name="Wangdi T."/>
            <person name="Weiand M."/>
            <person name="Wilkinson J."/>
            <person name="Wilson A."/>
            <person name="Yadav S."/>
            <person name="Young G."/>
            <person name="Yu Q."/>
            <person name="Zembek L."/>
            <person name="Zhong D."/>
            <person name="Zimmer A."/>
            <person name="Zwirko Z."/>
            <person name="Jaffe D.B."/>
            <person name="Alvarez P."/>
            <person name="Brockman W."/>
            <person name="Butler J."/>
            <person name="Chin C."/>
            <person name="Gnerre S."/>
            <person name="Grabherr M."/>
            <person name="Kleber M."/>
            <person name="Mauceli E."/>
            <person name="MacCallum I."/>
        </authorList>
    </citation>
    <scope>NUCLEOTIDE SEQUENCE [LARGE SCALE GENOMIC DNA]</scope>
    <source>
        <strain evidence="8">Tucson 15287-2541.00</strain>
    </source>
</reference>
<keyword evidence="8" id="KW-1185">Reference proteome</keyword>
<evidence type="ECO:0000256" key="4">
    <source>
        <dbReference type="ARBA" id="ARBA00023136"/>
    </source>
</evidence>
<feature type="domain" description="HIG1" evidence="6">
    <location>
        <begin position="15"/>
        <end position="102"/>
    </location>
</feature>